<dbReference type="InterPro" id="IPR045863">
    <property type="entry name" value="CorA_TM1_TM2"/>
</dbReference>
<organism evidence="9 10">
    <name type="scientific">Curvularia kusanoi</name>
    <name type="common">Cochliobolus kusanoi</name>
    <dbReference type="NCBI Taxonomy" id="90978"/>
    <lineage>
        <taxon>Eukaryota</taxon>
        <taxon>Fungi</taxon>
        <taxon>Dikarya</taxon>
        <taxon>Ascomycota</taxon>
        <taxon>Pezizomycotina</taxon>
        <taxon>Dothideomycetes</taxon>
        <taxon>Pleosporomycetidae</taxon>
        <taxon>Pleosporales</taxon>
        <taxon>Pleosporineae</taxon>
        <taxon>Pleosporaceae</taxon>
        <taxon>Curvularia</taxon>
    </lineage>
</organism>
<name>A0A9P4TAL3_CURKU</name>
<feature type="region of interest" description="Disordered" evidence="6">
    <location>
        <begin position="1329"/>
        <end position="1362"/>
    </location>
</feature>
<feature type="region of interest" description="Disordered" evidence="6">
    <location>
        <begin position="543"/>
        <end position="568"/>
    </location>
</feature>
<dbReference type="OrthoDB" id="3694929at2759"/>
<evidence type="ECO:0000256" key="5">
    <source>
        <dbReference type="SAM" id="Coils"/>
    </source>
</evidence>
<evidence type="ECO:0000259" key="8">
    <source>
        <dbReference type="Pfam" id="PF22893"/>
    </source>
</evidence>
<reference evidence="9" key="1">
    <citation type="submission" date="2019-04" db="EMBL/GenBank/DDBJ databases">
        <title>Sequencing of skin fungus with MAO and IRED activity.</title>
        <authorList>
            <person name="Marsaioli A.J."/>
            <person name="Bonatto J.M.C."/>
            <person name="Reis Junior O."/>
        </authorList>
    </citation>
    <scope>NUCLEOTIDE SEQUENCE</scope>
    <source>
        <strain evidence="9">30M1</strain>
    </source>
</reference>
<keyword evidence="3 7" id="KW-1133">Transmembrane helix</keyword>
<keyword evidence="10" id="KW-1185">Reference proteome</keyword>
<feature type="compositionally biased region" description="Basic residues" evidence="6">
    <location>
        <begin position="1329"/>
        <end position="1342"/>
    </location>
</feature>
<dbReference type="GO" id="GO:0015087">
    <property type="term" value="F:cobalt ion transmembrane transporter activity"/>
    <property type="evidence" value="ECO:0007669"/>
    <property type="project" value="TreeGrafter"/>
</dbReference>
<evidence type="ECO:0000256" key="7">
    <source>
        <dbReference type="SAM" id="Phobius"/>
    </source>
</evidence>
<keyword evidence="5" id="KW-0175">Coiled coil</keyword>
<feature type="coiled-coil region" evidence="5">
    <location>
        <begin position="955"/>
        <end position="982"/>
    </location>
</feature>
<evidence type="ECO:0000313" key="10">
    <source>
        <dbReference type="Proteomes" id="UP000801428"/>
    </source>
</evidence>
<protein>
    <recommendedName>
        <fullName evidence="8">Ubiquitin-like domain-containing protein</fullName>
    </recommendedName>
</protein>
<dbReference type="GO" id="GO:0050897">
    <property type="term" value="F:cobalt ion binding"/>
    <property type="evidence" value="ECO:0007669"/>
    <property type="project" value="TreeGrafter"/>
</dbReference>
<dbReference type="InterPro" id="IPR054464">
    <property type="entry name" value="ULD_fung"/>
</dbReference>
<dbReference type="EMBL" id="SWKU01000016">
    <property type="protein sequence ID" value="KAF2999674.1"/>
    <property type="molecule type" value="Genomic_DNA"/>
</dbReference>
<evidence type="ECO:0000256" key="1">
    <source>
        <dbReference type="ARBA" id="ARBA00004651"/>
    </source>
</evidence>
<sequence>MALATSYRVFHGEQATQVQLEEIYKLRQRDALAAAVNDGKFSLTDENGNIILPSLWDQVVQAGETLQVVIPTEVLNPDIAANYPDIESVEAEIRPPEIPPEALPANNDSDPDEWGIPVGYEDSSDDSSGDSSSLDLESLSSESEASDRSVTGRPDREISEREPIVPTDSDGNNLVSTTKTAVIRPFDQNTTDNGKSPILRVPQQLAGNTESNSIGKANAVQIDGRTTLQLHLLPGPRTGSVMRDEQIRWVHLRSTPMDLRGFRDTCLSIAELTERQRVLVNNLLDKVEKDKLKLFVGGVFVEPGTVLRVDEDCVADPESVIFSCIPYFDLQFPSNKLSTAGQPLRSPSRSLMQSYYPYETVEERDSEQAYRKFDNEKHGALVYVPNLWMINIGSEIVVTCSNQSLQDNFGQSIKLRTIDGDFTKNGILTRDIRITDTDGRQLIFTAKECRSYFQLEQKIRESRWESQQEQTRSSQRVHRPLRRAREAEVGDLTWRASGGEMKITPRIWAGILCQRDRFFIDVKLTDGSKKGSQGGNEVVPLASGAPKPFFNWPSRPGSDDSGTNKRASEKTEAAIQCLEHVEKSVLSEVLSDYASVYGPVEKTFTSTQYYRSLPQVTAEQTKTSVEALKNNTRNTGKSGNLKCTTHETRIFQDQEAIIHKAVQLYDLKCKTFALFVTDDPDNALLRKSWASLQSIYDISTLVSGRAPHKLTPNDASSAPDADKNEQRWFIRPHFDAKDTSEPTKALKRSFERCRKCQMTTSYATSQEAFLHIKKHIKHVSGTDTPRTALEDSIVNYDQLKLELWTKGCADILSKACKIAQLLLESVQELSDGVLNEDGQMSELYTLPHSILDAFRQLIIFYFAVERAMFFTEDGFENNDIPVARPRAMTDDPFSSKQLQVLQAFGNGVRESLLAARNELCAMAKSPEPINTFDHLSLNAEEYLSTIQFQVNHRPSKRLLRSINLLQEEIAALQEVNSQQTELVLNYMSVLDDRTYKMDKPLRKAMYPYERMLLGTCQEYLRMSVQEYRYLLARCGPLSDSTKQSLEINEEDHGKAIMVFTIVTVIFLPLSFVTSFLGMNTTDIRDMGSSSTLFWTIAIPLTVLTMGSVLYIGYNGDDLRDLFETLYRNATGKQSRSVGARGISVAQRTLARKQTNSTNLSLDFSSLADEAEFADPRPEAYYRSTRLEEPQYHQRQYTIEAPTLQWEPYKAVSPNVIIYNTTRMDNSSAKPAPEEVVASIPEPVTNTAPTHRAYAQHSHTIPETYIEPATYRSSRPRPRPRLSTINEPIVLDNLSPPPPPRPVPQVRRMPEWHPDDFADYVPQRYEWVKKGHRHHRSARHVDRRGREYGRPKRRDTDEWYYRQ</sequence>
<feature type="compositionally biased region" description="Basic and acidic residues" evidence="6">
    <location>
        <begin position="153"/>
        <end position="163"/>
    </location>
</feature>
<feature type="compositionally biased region" description="Low complexity" evidence="6">
    <location>
        <begin position="129"/>
        <end position="143"/>
    </location>
</feature>
<dbReference type="Pfam" id="PF01544">
    <property type="entry name" value="CorA"/>
    <property type="match status" value="1"/>
</dbReference>
<feature type="compositionally biased region" description="Basic and acidic residues" evidence="6">
    <location>
        <begin position="1343"/>
        <end position="1362"/>
    </location>
</feature>
<dbReference type="GO" id="GO:0015095">
    <property type="term" value="F:magnesium ion transmembrane transporter activity"/>
    <property type="evidence" value="ECO:0007669"/>
    <property type="project" value="TreeGrafter"/>
</dbReference>
<dbReference type="Proteomes" id="UP000801428">
    <property type="component" value="Unassembled WGS sequence"/>
</dbReference>
<dbReference type="GO" id="GO:0000287">
    <property type="term" value="F:magnesium ion binding"/>
    <property type="evidence" value="ECO:0007669"/>
    <property type="project" value="TreeGrafter"/>
</dbReference>
<comment type="subcellular location">
    <subcellularLocation>
        <location evidence="1">Cell membrane</location>
        <topology evidence="1">Multi-pass membrane protein</topology>
    </subcellularLocation>
</comment>
<dbReference type="SUPFAM" id="SSF144083">
    <property type="entry name" value="Magnesium transport protein CorA, transmembrane region"/>
    <property type="match status" value="1"/>
</dbReference>
<gene>
    <name evidence="9" type="ORF">E8E13_001715</name>
</gene>
<feature type="domain" description="Ubiquitin-like" evidence="8">
    <location>
        <begin position="27"/>
        <end position="69"/>
    </location>
</feature>
<dbReference type="InterPro" id="IPR002523">
    <property type="entry name" value="MgTranspt_CorA/ZnTranspt_ZntB"/>
</dbReference>
<dbReference type="PANTHER" id="PTHR46494">
    <property type="entry name" value="CORA FAMILY METAL ION TRANSPORTER (EUROFUNG)"/>
    <property type="match status" value="1"/>
</dbReference>
<comment type="caution">
    <text evidence="9">The sequence shown here is derived from an EMBL/GenBank/DDBJ whole genome shotgun (WGS) entry which is preliminary data.</text>
</comment>
<feature type="transmembrane region" description="Helical" evidence="7">
    <location>
        <begin position="1055"/>
        <end position="1079"/>
    </location>
</feature>
<evidence type="ECO:0000256" key="3">
    <source>
        <dbReference type="ARBA" id="ARBA00022989"/>
    </source>
</evidence>
<evidence type="ECO:0000256" key="6">
    <source>
        <dbReference type="SAM" id="MobiDB-lite"/>
    </source>
</evidence>
<dbReference type="GO" id="GO:0005886">
    <property type="term" value="C:plasma membrane"/>
    <property type="evidence" value="ECO:0007669"/>
    <property type="project" value="UniProtKB-SubCell"/>
</dbReference>
<feature type="region of interest" description="Disordered" evidence="6">
    <location>
        <begin position="97"/>
        <end position="175"/>
    </location>
</feature>
<accession>A0A9P4TAL3</accession>
<keyword evidence="2 7" id="KW-0812">Transmembrane</keyword>
<dbReference type="Pfam" id="PF22893">
    <property type="entry name" value="ULD_2"/>
    <property type="match status" value="1"/>
</dbReference>
<feature type="transmembrane region" description="Helical" evidence="7">
    <location>
        <begin position="1091"/>
        <end position="1113"/>
    </location>
</feature>
<keyword evidence="4 7" id="KW-0472">Membrane</keyword>
<evidence type="ECO:0000256" key="2">
    <source>
        <dbReference type="ARBA" id="ARBA00022692"/>
    </source>
</evidence>
<evidence type="ECO:0000313" key="9">
    <source>
        <dbReference type="EMBL" id="KAF2999674.1"/>
    </source>
</evidence>
<evidence type="ECO:0000256" key="4">
    <source>
        <dbReference type="ARBA" id="ARBA00023136"/>
    </source>
</evidence>
<proteinExistence type="predicted"/>
<dbReference type="PANTHER" id="PTHR46494:SF1">
    <property type="entry name" value="CORA FAMILY METAL ION TRANSPORTER (EUROFUNG)"/>
    <property type="match status" value="1"/>
</dbReference>
<dbReference type="Gene3D" id="1.20.58.340">
    <property type="entry name" value="Magnesium transport protein CorA, transmembrane region"/>
    <property type="match status" value="1"/>
</dbReference>